<protein>
    <recommendedName>
        <fullName evidence="3">Four helix bundle protein</fullName>
    </recommendedName>
</protein>
<proteinExistence type="predicted"/>
<evidence type="ECO:0000313" key="1">
    <source>
        <dbReference type="EMBL" id="MDC3982638.1"/>
    </source>
</evidence>
<evidence type="ECO:0008006" key="3">
    <source>
        <dbReference type="Google" id="ProtNLM"/>
    </source>
</evidence>
<accession>A0A9X3X5P0</accession>
<gene>
    <name evidence="1" type="ORF">KEG57_19135</name>
</gene>
<organism evidence="1 2">
    <name type="scientific">Polyangium jinanense</name>
    <dbReference type="NCBI Taxonomy" id="2829994"/>
    <lineage>
        <taxon>Bacteria</taxon>
        <taxon>Pseudomonadati</taxon>
        <taxon>Myxococcota</taxon>
        <taxon>Polyangia</taxon>
        <taxon>Polyangiales</taxon>
        <taxon>Polyangiaceae</taxon>
        <taxon>Polyangium</taxon>
    </lineage>
</organism>
<evidence type="ECO:0000313" key="2">
    <source>
        <dbReference type="Proteomes" id="UP001151081"/>
    </source>
</evidence>
<keyword evidence="2" id="KW-1185">Reference proteome</keyword>
<dbReference type="Proteomes" id="UP001151081">
    <property type="component" value="Unassembled WGS sequence"/>
</dbReference>
<dbReference type="EMBL" id="JAGTJJ010000009">
    <property type="protein sequence ID" value="MDC3982638.1"/>
    <property type="molecule type" value="Genomic_DNA"/>
</dbReference>
<dbReference type="AlphaFoldDB" id="A0A9X3X5P0"/>
<reference evidence="1 2" key="1">
    <citation type="submission" date="2021-04" db="EMBL/GenBank/DDBJ databases">
        <title>Genome analysis of Polyangium sp.</title>
        <authorList>
            <person name="Li Y."/>
            <person name="Wang J."/>
        </authorList>
    </citation>
    <scope>NUCLEOTIDE SEQUENCE [LARGE SCALE GENOMIC DNA]</scope>
    <source>
        <strain evidence="1 2">SDU14</strain>
    </source>
</reference>
<comment type="caution">
    <text evidence="1">The sequence shown here is derived from an EMBL/GenBank/DDBJ whole genome shotgun (WGS) entry which is preliminary data.</text>
</comment>
<sequence>MNRGIPTQWCHGFTTTRPPHPQAHLYPFAFSAFAQASAAPAGVGRVDNFTVPSNTRGRVAVWRKVNIAEGMGNHAGTKRQRYASALGSAREVLACVQVAQAMRYIGSVDGRALDRMDRVIATLGRLVYRRAS</sequence>
<dbReference type="RefSeq" id="WP_272422506.1">
    <property type="nucleotide sequence ID" value="NZ_JAGTJJ010000009.1"/>
</dbReference>
<name>A0A9X3X5P0_9BACT</name>